<dbReference type="STRING" id="81857.IV38_GL001005"/>
<evidence type="ECO:0000256" key="5">
    <source>
        <dbReference type="ARBA" id="ARBA00023015"/>
    </source>
</evidence>
<dbReference type="RefSeq" id="WP_057769036.1">
    <property type="nucleotide sequence ID" value="NZ_JQAT01000002.1"/>
</dbReference>
<accession>A0A0R2FJR5</accession>
<dbReference type="Pfam" id="PF00309">
    <property type="entry name" value="Sigma54_AID"/>
    <property type="match status" value="1"/>
</dbReference>
<dbReference type="PANTHER" id="PTHR32248">
    <property type="entry name" value="RNA POLYMERASE SIGMA-54 FACTOR"/>
    <property type="match status" value="1"/>
</dbReference>
<dbReference type="Gene3D" id="1.10.10.60">
    <property type="entry name" value="Homeodomain-like"/>
    <property type="match status" value="1"/>
</dbReference>
<keyword evidence="4" id="KW-0548">Nucleotidyltransferase</keyword>
<evidence type="ECO:0000256" key="4">
    <source>
        <dbReference type="ARBA" id="ARBA00022695"/>
    </source>
</evidence>
<dbReference type="Pfam" id="PF04552">
    <property type="entry name" value="Sigma54_DBD"/>
    <property type="match status" value="1"/>
</dbReference>
<evidence type="ECO:0000256" key="7">
    <source>
        <dbReference type="ARBA" id="ARBA00023125"/>
    </source>
</evidence>
<dbReference type="Proteomes" id="UP000051645">
    <property type="component" value="Unassembled WGS sequence"/>
</dbReference>
<evidence type="ECO:0000256" key="3">
    <source>
        <dbReference type="ARBA" id="ARBA00022679"/>
    </source>
</evidence>
<dbReference type="Proteomes" id="UP000051751">
    <property type="component" value="Unassembled WGS sequence"/>
</dbReference>
<evidence type="ECO:0000256" key="2">
    <source>
        <dbReference type="ARBA" id="ARBA00022478"/>
    </source>
</evidence>
<evidence type="ECO:0000256" key="6">
    <source>
        <dbReference type="ARBA" id="ARBA00023082"/>
    </source>
</evidence>
<dbReference type="InterPro" id="IPR007634">
    <property type="entry name" value="RNA_pol_sigma_54_DNA-bd"/>
</dbReference>
<evidence type="ECO:0000313" key="14">
    <source>
        <dbReference type="Proteomes" id="UP000051751"/>
    </source>
</evidence>
<keyword evidence="6" id="KW-0731">Sigma factor</keyword>
<keyword evidence="8" id="KW-0804">Transcription</keyword>
<sequence>MTQVPKMTQTPRQRLVTRLFLSPQVNQELTILQFNASQLAAYLQTAALANPLIQLTAPQHSAAATAFDWGTTGDSETLSEHLLAQKRLLTVAPLQKLAVTALIMDLNDAGYLQHSLAAISTETQLPSAALTTALPLLQHFEPLGVGAHDLNECLLLQAQAQPNFDRTALTILRQQQLEKLADPQQWQQLPAAESALRAALAAIRTLNPTPGSQFSHDSENHYLTPDLYLTATESGPALRIASDLLPMPVFNDAYFQQLTAIADSETKRYLREQTTVFQQLETAMLRRKQTLLLIGEYIVQHQTAYFAHLDRTCLQPMTLQACARSLGFATSTISRAVQEKYIQVQGKIVPLRPLFQQGVTAKITPLQIMHLISELIEHEDPAVPLTDTQLTARLNQAGQPLARRTVAKYRRKAGFATHYLRAKPRK</sequence>
<organism evidence="11 14">
    <name type="scientific">Lactobacillus selangorensis</name>
    <dbReference type="NCBI Taxonomy" id="81857"/>
    <lineage>
        <taxon>Bacteria</taxon>
        <taxon>Bacillati</taxon>
        <taxon>Bacillota</taxon>
        <taxon>Bacilli</taxon>
        <taxon>Lactobacillales</taxon>
        <taxon>Lactobacillaceae</taxon>
        <taxon>Lactobacillus</taxon>
    </lineage>
</organism>
<dbReference type="GO" id="GO:0016779">
    <property type="term" value="F:nucleotidyltransferase activity"/>
    <property type="evidence" value="ECO:0007669"/>
    <property type="project" value="UniProtKB-KW"/>
</dbReference>
<dbReference type="PATRIC" id="fig|81857.3.peg.1010"/>
<protein>
    <submittedName>
        <fullName evidence="11">RNA polymerase sigma-54 factor</fullName>
    </submittedName>
</protein>
<gene>
    <name evidence="11" type="ORF">IV38_GL001005</name>
    <name evidence="12" type="ORF">IV40_GL000848</name>
</gene>
<reference evidence="13 14" key="1">
    <citation type="journal article" date="2015" name="Genome Announc.">
        <title>Expanding the biotechnology potential of lactobacilli through comparative genomics of 213 strains and associated genera.</title>
        <authorList>
            <person name="Sun Z."/>
            <person name="Harris H.M."/>
            <person name="McCann A."/>
            <person name="Guo C."/>
            <person name="Argimon S."/>
            <person name="Zhang W."/>
            <person name="Yang X."/>
            <person name="Jeffery I.B."/>
            <person name="Cooney J.C."/>
            <person name="Kagawa T.F."/>
            <person name="Liu W."/>
            <person name="Song Y."/>
            <person name="Salvetti E."/>
            <person name="Wrobel A."/>
            <person name="Rasinkangas P."/>
            <person name="Parkhill J."/>
            <person name="Rea M.C."/>
            <person name="O'Sullivan O."/>
            <person name="Ritari J."/>
            <person name="Douillard F.P."/>
            <person name="Paul Ross R."/>
            <person name="Yang R."/>
            <person name="Briner A.E."/>
            <person name="Felis G.E."/>
            <person name="de Vos W.M."/>
            <person name="Barrangou R."/>
            <person name="Klaenhammer T.R."/>
            <person name="Caufield P.W."/>
            <person name="Cui Y."/>
            <person name="Zhang H."/>
            <person name="O'Toole P.W."/>
        </authorList>
    </citation>
    <scope>NUCLEOTIDE SEQUENCE [LARGE SCALE GENOMIC DNA]</scope>
    <source>
        <strain evidence="11 14">ATCC BAA-66</strain>
        <strain evidence="12 13">DSM 13344</strain>
    </source>
</reference>
<feature type="domain" description="RNA polymerase sigma factor 54 DNA-binding" evidence="9">
    <location>
        <begin position="268"/>
        <end position="419"/>
    </location>
</feature>
<feature type="domain" description="RNA polymerase sigma factor 54 core-binding" evidence="10">
    <location>
        <begin position="74"/>
        <end position="254"/>
    </location>
</feature>
<dbReference type="Pfam" id="PF04963">
    <property type="entry name" value="Sigma54_CBD"/>
    <property type="match status" value="1"/>
</dbReference>
<name>A0A0R2FJR5_9LACO</name>
<dbReference type="Gene3D" id="1.10.10.1330">
    <property type="entry name" value="RNA polymerase sigma-54 factor, core-binding domain"/>
    <property type="match status" value="1"/>
</dbReference>
<keyword evidence="7" id="KW-0238">DNA-binding</keyword>
<dbReference type="GO" id="GO:0016987">
    <property type="term" value="F:sigma factor activity"/>
    <property type="evidence" value="ECO:0007669"/>
    <property type="project" value="UniProtKB-KW"/>
</dbReference>
<evidence type="ECO:0000256" key="8">
    <source>
        <dbReference type="ARBA" id="ARBA00023163"/>
    </source>
</evidence>
<dbReference type="AlphaFoldDB" id="A0A0R2FJR5"/>
<dbReference type="GO" id="GO:0003677">
    <property type="term" value="F:DNA binding"/>
    <property type="evidence" value="ECO:0007669"/>
    <property type="project" value="UniProtKB-KW"/>
</dbReference>
<comment type="similarity">
    <text evidence="1">Belongs to the sigma-54 factor family.</text>
</comment>
<dbReference type="PIRSF" id="PIRSF000774">
    <property type="entry name" value="RpoN"/>
    <property type="match status" value="1"/>
</dbReference>
<dbReference type="EMBL" id="JQAT01000002">
    <property type="protein sequence ID" value="KRN28800.1"/>
    <property type="molecule type" value="Genomic_DNA"/>
</dbReference>
<dbReference type="InterPro" id="IPR007046">
    <property type="entry name" value="RNA_pol_sigma_54_core-bd"/>
</dbReference>
<dbReference type="GO" id="GO:0006352">
    <property type="term" value="P:DNA-templated transcription initiation"/>
    <property type="evidence" value="ECO:0007669"/>
    <property type="project" value="InterPro"/>
</dbReference>
<dbReference type="PANTHER" id="PTHR32248:SF4">
    <property type="entry name" value="RNA POLYMERASE SIGMA-54 FACTOR"/>
    <property type="match status" value="1"/>
</dbReference>
<evidence type="ECO:0000256" key="1">
    <source>
        <dbReference type="ARBA" id="ARBA00008798"/>
    </source>
</evidence>
<dbReference type="GO" id="GO:0000428">
    <property type="term" value="C:DNA-directed RNA polymerase complex"/>
    <property type="evidence" value="ECO:0007669"/>
    <property type="project" value="UniProtKB-KW"/>
</dbReference>
<dbReference type="NCBIfam" id="TIGR02395">
    <property type="entry name" value="rpoN_sigma"/>
    <property type="match status" value="1"/>
</dbReference>
<dbReference type="InterPro" id="IPR000394">
    <property type="entry name" value="RNA_pol_sigma_54"/>
</dbReference>
<comment type="caution">
    <text evidence="11">The sequence shown here is derived from an EMBL/GenBank/DDBJ whole genome shotgun (WGS) entry which is preliminary data.</text>
</comment>
<evidence type="ECO:0000313" key="13">
    <source>
        <dbReference type="Proteomes" id="UP000051645"/>
    </source>
</evidence>
<keyword evidence="13" id="KW-1185">Reference proteome</keyword>
<dbReference type="PROSITE" id="PS50044">
    <property type="entry name" value="SIGMA54_3"/>
    <property type="match status" value="1"/>
</dbReference>
<evidence type="ECO:0000313" key="11">
    <source>
        <dbReference type="EMBL" id="KRN28800.1"/>
    </source>
</evidence>
<keyword evidence="2" id="KW-0240">DNA-directed RNA polymerase</keyword>
<evidence type="ECO:0000259" key="10">
    <source>
        <dbReference type="Pfam" id="PF04963"/>
    </source>
</evidence>
<dbReference type="PRINTS" id="PR00045">
    <property type="entry name" value="SIGMA54FCT"/>
</dbReference>
<proteinExistence type="inferred from homology"/>
<dbReference type="OrthoDB" id="9814402at2"/>
<dbReference type="PROSITE" id="PS00718">
    <property type="entry name" value="SIGMA54_2"/>
    <property type="match status" value="1"/>
</dbReference>
<keyword evidence="5" id="KW-0805">Transcription regulation</keyword>
<keyword evidence="3" id="KW-0808">Transferase</keyword>
<dbReference type="InterPro" id="IPR038709">
    <property type="entry name" value="RpoN_core-bd_sf"/>
</dbReference>
<dbReference type="EMBL" id="JQAZ01000002">
    <property type="protein sequence ID" value="KRN32790.1"/>
    <property type="molecule type" value="Genomic_DNA"/>
</dbReference>
<evidence type="ECO:0000259" key="9">
    <source>
        <dbReference type="Pfam" id="PF04552"/>
    </source>
</evidence>
<evidence type="ECO:0000313" key="12">
    <source>
        <dbReference type="EMBL" id="KRN32790.1"/>
    </source>
</evidence>
<dbReference type="GO" id="GO:0001216">
    <property type="term" value="F:DNA-binding transcription activator activity"/>
    <property type="evidence" value="ECO:0007669"/>
    <property type="project" value="InterPro"/>
</dbReference>